<dbReference type="GO" id="GO:0004775">
    <property type="term" value="F:succinate-CoA ligase (ADP-forming) activity"/>
    <property type="evidence" value="ECO:0007669"/>
    <property type="project" value="UniProtKB-UniRule"/>
</dbReference>
<feature type="binding site" evidence="8">
    <location>
        <begin position="321"/>
        <end position="323"/>
    </location>
    <ligand>
        <name>substrate</name>
        <note>ligand shared with subunit alpha</note>
    </ligand>
</feature>
<sequence>MKIHEYQGKEILKKYGVPVPRAIPAFSVDESIKAAEALGGSVWVVKAQIHAGGRGKGGGVKVAKSMDELKKYATEILGMQLITHQTGSAGQKVRRLLIEEGADIQKEYYLGMVVDRGTQKICIMASSEGGMDIEHVAEHTPELIHKAFVAPAEGLSDVVADDLSRKMGIPEASVEGARVALQGLFKAFIETDADLAEINPLITTGDGRVVALDAKMNFDSNALFRHPEIVEMRDLDEEDPAEIEASKFDLAYISLDGNIGCLVNGAGLAMATMDTIKLYGGEPANFLDVGGGATAEKVTEAFKIMLKNPDLKAILVNIFGGIMRCDVIAEGVIAAAKQVQLQVPLVVRMKGTNEDLGKKMLAESGLPIISADSMAEAAEKVVTATGGTVPDHLKADASSARLAEQADGFNAVAIGVGAAAVAAVEGLSNVTQAVTDKSSTMLGLTAGIAADGVSAVVSGVSAGVNAVGEVAADAAGAVIDVVVDAADVVGDVGAKAYDAVVTGAEKIVDGTAASSAYDTVVDGAEKVIGGVGDVVSGAASTVADVAGAVVETASETLDNIGDGVAAAGKGAVAVGASAVGLAGATAEKAAGGVAGFLKRFWWLILLVLAFAVYLAAK</sequence>
<comment type="catalytic activity">
    <reaction evidence="8">
        <text>GTP + succinate + CoA = succinyl-CoA + GDP + phosphate</text>
        <dbReference type="Rhea" id="RHEA:22120"/>
        <dbReference type="ChEBI" id="CHEBI:30031"/>
        <dbReference type="ChEBI" id="CHEBI:37565"/>
        <dbReference type="ChEBI" id="CHEBI:43474"/>
        <dbReference type="ChEBI" id="CHEBI:57287"/>
        <dbReference type="ChEBI" id="CHEBI:57292"/>
        <dbReference type="ChEBI" id="CHEBI:58189"/>
    </reaction>
</comment>
<keyword evidence="2 8" id="KW-0816">Tricarboxylic acid cycle</keyword>
<dbReference type="SUPFAM" id="SSF52210">
    <property type="entry name" value="Succinyl-CoA synthetase domains"/>
    <property type="match status" value="1"/>
</dbReference>
<feature type="binding site" evidence="8">
    <location>
        <position position="102"/>
    </location>
    <ligand>
        <name>ATP</name>
        <dbReference type="ChEBI" id="CHEBI:30616"/>
    </ligand>
</feature>
<keyword evidence="7 8" id="KW-0460">Magnesium</keyword>
<evidence type="ECO:0000256" key="2">
    <source>
        <dbReference type="ARBA" id="ARBA00022532"/>
    </source>
</evidence>
<dbReference type="Gene3D" id="3.30.1490.20">
    <property type="entry name" value="ATP-grasp fold, A domain"/>
    <property type="match status" value="1"/>
</dbReference>
<feature type="transmembrane region" description="Helical" evidence="9">
    <location>
        <begin position="600"/>
        <end position="616"/>
    </location>
</feature>
<organism evidence="11 12">
    <name type="scientific">Formosimonas limnophila</name>
    <dbReference type="NCBI Taxonomy" id="1384487"/>
    <lineage>
        <taxon>Bacteria</taxon>
        <taxon>Pseudomonadati</taxon>
        <taxon>Pseudomonadota</taxon>
        <taxon>Betaproteobacteria</taxon>
        <taxon>Burkholderiales</taxon>
        <taxon>Burkholderiaceae</taxon>
        <taxon>Formosimonas</taxon>
    </lineage>
</organism>
<dbReference type="GO" id="GO:0006099">
    <property type="term" value="P:tricarboxylic acid cycle"/>
    <property type="evidence" value="ECO:0007669"/>
    <property type="project" value="UniProtKB-UniRule"/>
</dbReference>
<dbReference type="Proteomes" id="UP000614287">
    <property type="component" value="Unassembled WGS sequence"/>
</dbReference>
<dbReference type="Gene3D" id="3.40.50.261">
    <property type="entry name" value="Succinyl-CoA synthetase domains"/>
    <property type="match status" value="1"/>
</dbReference>
<dbReference type="NCBIfam" id="TIGR01016">
    <property type="entry name" value="sucCoAbeta"/>
    <property type="match status" value="1"/>
</dbReference>
<dbReference type="HAMAP" id="MF_00558">
    <property type="entry name" value="Succ_CoA_beta"/>
    <property type="match status" value="1"/>
</dbReference>
<dbReference type="NCBIfam" id="NF001913">
    <property type="entry name" value="PRK00696.1"/>
    <property type="match status" value="1"/>
</dbReference>
<comment type="cofactor">
    <cofactor evidence="8">
        <name>Mg(2+)</name>
        <dbReference type="ChEBI" id="CHEBI:18420"/>
    </cofactor>
    <text evidence="8">Binds 1 Mg(2+) ion per subunit.</text>
</comment>
<dbReference type="InterPro" id="IPR005811">
    <property type="entry name" value="SUCC_ACL_C"/>
</dbReference>
<feature type="binding site" evidence="8">
    <location>
        <position position="46"/>
    </location>
    <ligand>
        <name>ATP</name>
        <dbReference type="ChEBI" id="CHEBI:30616"/>
    </ligand>
</feature>
<keyword evidence="4 8" id="KW-0479">Metal-binding</keyword>
<evidence type="ECO:0000256" key="6">
    <source>
        <dbReference type="ARBA" id="ARBA00022840"/>
    </source>
</evidence>
<evidence type="ECO:0000256" key="1">
    <source>
        <dbReference type="ARBA" id="ARBA00009182"/>
    </source>
</evidence>
<dbReference type="FunFam" id="3.40.50.261:FF:000001">
    <property type="entry name" value="Succinate--CoA ligase [ADP-forming] subunit beta"/>
    <property type="match status" value="1"/>
</dbReference>
<feature type="binding site" evidence="8">
    <location>
        <begin position="53"/>
        <end position="55"/>
    </location>
    <ligand>
        <name>ATP</name>
        <dbReference type="ChEBI" id="CHEBI:30616"/>
    </ligand>
</feature>
<dbReference type="InterPro" id="IPR005809">
    <property type="entry name" value="Succ_CoA_ligase-like_bsu"/>
</dbReference>
<protein>
    <recommendedName>
        <fullName evidence="8">Succinate--CoA ligase [ADP-forming] subunit beta</fullName>
        <ecNumber evidence="8">6.2.1.5</ecNumber>
    </recommendedName>
    <alternativeName>
        <fullName evidence="8">Succinyl-CoA synthetase subunit beta</fullName>
        <shortName evidence="8">SCS-beta</shortName>
    </alternativeName>
</protein>
<dbReference type="Gene3D" id="3.30.470.20">
    <property type="entry name" value="ATP-grasp fold, B domain"/>
    <property type="match status" value="1"/>
</dbReference>
<keyword evidence="12" id="KW-1185">Reference proteome</keyword>
<dbReference type="FunFam" id="3.30.470.20:FF:000002">
    <property type="entry name" value="Succinate--CoA ligase [ADP-forming] subunit beta"/>
    <property type="match status" value="1"/>
</dbReference>
<dbReference type="InterPro" id="IPR017866">
    <property type="entry name" value="Succ-CoA_synthase_bsu_CS"/>
</dbReference>
<accession>A0A8J3G040</accession>
<keyword evidence="9" id="KW-0812">Transmembrane</keyword>
<comment type="caution">
    <text evidence="11">The sequence shown here is derived from an EMBL/GenBank/DDBJ whole genome shotgun (WGS) entry which is preliminary data.</text>
</comment>
<dbReference type="GO" id="GO:0042709">
    <property type="term" value="C:succinate-CoA ligase complex"/>
    <property type="evidence" value="ECO:0007669"/>
    <property type="project" value="TreeGrafter"/>
</dbReference>
<comment type="catalytic activity">
    <reaction evidence="8">
        <text>succinate + ATP + CoA = succinyl-CoA + ADP + phosphate</text>
        <dbReference type="Rhea" id="RHEA:17661"/>
        <dbReference type="ChEBI" id="CHEBI:30031"/>
        <dbReference type="ChEBI" id="CHEBI:30616"/>
        <dbReference type="ChEBI" id="CHEBI:43474"/>
        <dbReference type="ChEBI" id="CHEBI:57287"/>
        <dbReference type="ChEBI" id="CHEBI:57292"/>
        <dbReference type="ChEBI" id="CHEBI:456216"/>
        <dbReference type="EC" id="6.2.1.5"/>
    </reaction>
</comment>
<proteinExistence type="inferred from homology"/>
<evidence type="ECO:0000313" key="12">
    <source>
        <dbReference type="Proteomes" id="UP000614287"/>
    </source>
</evidence>
<keyword evidence="9" id="KW-1133">Transmembrane helix</keyword>
<dbReference type="GO" id="GO:0006104">
    <property type="term" value="P:succinyl-CoA metabolic process"/>
    <property type="evidence" value="ECO:0007669"/>
    <property type="project" value="TreeGrafter"/>
</dbReference>
<evidence type="ECO:0000256" key="7">
    <source>
        <dbReference type="ARBA" id="ARBA00022842"/>
    </source>
</evidence>
<evidence type="ECO:0000313" key="11">
    <source>
        <dbReference type="EMBL" id="GHA68655.1"/>
    </source>
</evidence>
<reference evidence="11" key="1">
    <citation type="journal article" date="2014" name="Int. J. Syst. Evol. Microbiol.">
        <title>Complete genome sequence of Corynebacterium casei LMG S-19264T (=DSM 44701T), isolated from a smear-ripened cheese.</title>
        <authorList>
            <consortium name="US DOE Joint Genome Institute (JGI-PGF)"/>
            <person name="Walter F."/>
            <person name="Albersmeier A."/>
            <person name="Kalinowski J."/>
            <person name="Ruckert C."/>
        </authorList>
    </citation>
    <scope>NUCLEOTIDE SEQUENCE</scope>
    <source>
        <strain evidence="11">KCTC 32501</strain>
    </source>
</reference>
<dbReference type="AlphaFoldDB" id="A0A8J3G040"/>
<dbReference type="PANTHER" id="PTHR11815:SF10">
    <property type="entry name" value="SUCCINATE--COA LIGASE [GDP-FORMING] SUBUNIT BETA, MITOCHONDRIAL"/>
    <property type="match status" value="1"/>
</dbReference>
<dbReference type="GO" id="GO:0005524">
    <property type="term" value="F:ATP binding"/>
    <property type="evidence" value="ECO:0007669"/>
    <property type="project" value="UniProtKB-UniRule"/>
</dbReference>
<feature type="binding site" evidence="8">
    <location>
        <position position="99"/>
    </location>
    <ligand>
        <name>ATP</name>
        <dbReference type="ChEBI" id="CHEBI:30616"/>
    </ligand>
</feature>
<keyword evidence="6 8" id="KW-0067">ATP-binding</keyword>
<reference evidence="11" key="2">
    <citation type="submission" date="2020-09" db="EMBL/GenBank/DDBJ databases">
        <authorList>
            <person name="Sun Q."/>
            <person name="Kim S."/>
        </authorList>
    </citation>
    <scope>NUCLEOTIDE SEQUENCE</scope>
    <source>
        <strain evidence="11">KCTC 32501</strain>
    </source>
</reference>
<feature type="binding site" evidence="8">
    <location>
        <position position="199"/>
    </location>
    <ligand>
        <name>Mg(2+)</name>
        <dbReference type="ChEBI" id="CHEBI:18420"/>
    </ligand>
</feature>
<dbReference type="GO" id="GO:0000287">
    <property type="term" value="F:magnesium ion binding"/>
    <property type="evidence" value="ECO:0007669"/>
    <property type="project" value="UniProtKB-UniRule"/>
</dbReference>
<dbReference type="InterPro" id="IPR016102">
    <property type="entry name" value="Succinyl-CoA_synth-like"/>
</dbReference>
<evidence type="ECO:0000256" key="5">
    <source>
        <dbReference type="ARBA" id="ARBA00022741"/>
    </source>
</evidence>
<dbReference type="PROSITE" id="PS50975">
    <property type="entry name" value="ATP_GRASP"/>
    <property type="match status" value="1"/>
</dbReference>
<evidence type="ECO:0000259" key="10">
    <source>
        <dbReference type="PROSITE" id="PS50975"/>
    </source>
</evidence>
<dbReference type="EMBL" id="BMZG01000003">
    <property type="protein sequence ID" value="GHA68655.1"/>
    <property type="molecule type" value="Genomic_DNA"/>
</dbReference>
<keyword evidence="5 8" id="KW-0547">Nucleotide-binding</keyword>
<feature type="binding site" evidence="8">
    <location>
        <position position="213"/>
    </location>
    <ligand>
        <name>Mg(2+)</name>
        <dbReference type="ChEBI" id="CHEBI:18420"/>
    </ligand>
</feature>
<evidence type="ECO:0000256" key="9">
    <source>
        <dbReference type="SAM" id="Phobius"/>
    </source>
</evidence>
<dbReference type="Pfam" id="PF00549">
    <property type="entry name" value="Ligase_CoA"/>
    <property type="match status" value="1"/>
</dbReference>
<dbReference type="EC" id="6.2.1.5" evidence="8"/>
<dbReference type="SUPFAM" id="SSF56059">
    <property type="entry name" value="Glutathione synthetase ATP-binding domain-like"/>
    <property type="match status" value="1"/>
</dbReference>
<comment type="function">
    <text evidence="8">Succinyl-CoA synthetase functions in the citric acid cycle (TCA), coupling the hydrolysis of succinyl-CoA to the synthesis of either ATP or GTP and thus represents the only step of substrate-level phosphorylation in the TCA. The beta subunit provides nucleotide specificity of the enzyme and binds the substrate succinate, while the binding sites for coenzyme A and phosphate are found in the alpha subunit.</text>
</comment>
<feature type="binding site" evidence="8">
    <location>
        <position position="107"/>
    </location>
    <ligand>
        <name>ATP</name>
        <dbReference type="ChEBI" id="CHEBI:30616"/>
    </ligand>
</feature>
<feature type="binding site" evidence="8">
    <location>
        <position position="264"/>
    </location>
    <ligand>
        <name>substrate</name>
        <note>ligand shared with subunit alpha</note>
    </ligand>
</feature>
<evidence type="ECO:0000256" key="8">
    <source>
        <dbReference type="HAMAP-Rule" id="MF_00558"/>
    </source>
</evidence>
<dbReference type="InterPro" id="IPR011761">
    <property type="entry name" value="ATP-grasp"/>
</dbReference>
<dbReference type="GO" id="GO:0005829">
    <property type="term" value="C:cytosol"/>
    <property type="evidence" value="ECO:0007669"/>
    <property type="project" value="TreeGrafter"/>
</dbReference>
<comment type="similarity">
    <text evidence="1 8">Belongs to the succinate/malate CoA ligase beta subunit family.</text>
</comment>
<feature type="domain" description="ATP-grasp" evidence="10">
    <location>
        <begin position="9"/>
        <end position="231"/>
    </location>
</feature>
<name>A0A8J3G040_9BURK</name>
<comment type="subunit">
    <text evidence="8">Heterotetramer of two alpha and two beta subunits.</text>
</comment>
<dbReference type="InterPro" id="IPR013650">
    <property type="entry name" value="ATP-grasp_succ-CoA_synth-type"/>
</dbReference>
<dbReference type="FunFam" id="3.30.1490.20:FF:000002">
    <property type="entry name" value="Succinate--CoA ligase [ADP-forming] subunit beta"/>
    <property type="match status" value="1"/>
</dbReference>
<gene>
    <name evidence="8" type="primary">sucC</name>
    <name evidence="11" type="ORF">GCM10009007_06760</name>
</gene>
<comment type="pathway">
    <text evidence="8">Carbohydrate metabolism; tricarboxylic acid cycle; succinate from succinyl-CoA (ligase route): step 1/1.</text>
</comment>
<evidence type="ECO:0000256" key="3">
    <source>
        <dbReference type="ARBA" id="ARBA00022598"/>
    </source>
</evidence>
<evidence type="ECO:0000256" key="4">
    <source>
        <dbReference type="ARBA" id="ARBA00022723"/>
    </source>
</evidence>
<dbReference type="PROSITE" id="PS01217">
    <property type="entry name" value="SUCCINYL_COA_LIG_3"/>
    <property type="match status" value="1"/>
</dbReference>
<keyword evidence="9" id="KW-0472">Membrane</keyword>
<dbReference type="Pfam" id="PF08442">
    <property type="entry name" value="ATP-grasp_2"/>
    <property type="match status" value="1"/>
</dbReference>
<keyword evidence="3 8" id="KW-0436">Ligase</keyword>
<dbReference type="PANTHER" id="PTHR11815">
    <property type="entry name" value="SUCCINYL-COA SYNTHETASE BETA CHAIN"/>
    <property type="match status" value="1"/>
</dbReference>
<dbReference type="InterPro" id="IPR013815">
    <property type="entry name" value="ATP_grasp_subdomain_1"/>
</dbReference>
<dbReference type="UniPathway" id="UPA00223">
    <property type="reaction ID" value="UER00999"/>
</dbReference>